<evidence type="ECO:0000313" key="2">
    <source>
        <dbReference type="Proteomes" id="UP001148662"/>
    </source>
</evidence>
<dbReference type="EMBL" id="JANHOG010000006">
    <property type="protein sequence ID" value="KAJ3559857.1"/>
    <property type="molecule type" value="Genomic_DNA"/>
</dbReference>
<sequence length="285" mass="32033">MDIPGVPDASTYLSSDVAYLAVITHIIYFYIATNYANSDALLIYPWTNLTFIAFSVSSGLIVREVYTFRIHRHKFLDVYVCYIYSTDTILWALSLHAISSGFLTCVLEFLTLITFVVWAGNNIYNVFLFLLPALLSAMLVSLKSREKIRGQCDAPLSTIVIPATACGSALEFAMISKLVRLPRDKMEDQDLVRRLRLAIQVAEQYCGIDVGWCKTWVSELSCELIGNLQTITHTSASQFVFNLRLSFFSHGIIKAEQKNLRPYTSSPRTGAFIGESLWQKSIAAH</sequence>
<gene>
    <name evidence="1" type="ORF">NM688_g87</name>
</gene>
<organism evidence="1 2">
    <name type="scientific">Phlebia brevispora</name>
    <dbReference type="NCBI Taxonomy" id="194682"/>
    <lineage>
        <taxon>Eukaryota</taxon>
        <taxon>Fungi</taxon>
        <taxon>Dikarya</taxon>
        <taxon>Basidiomycota</taxon>
        <taxon>Agaricomycotina</taxon>
        <taxon>Agaricomycetes</taxon>
        <taxon>Polyporales</taxon>
        <taxon>Meruliaceae</taxon>
        <taxon>Phlebia</taxon>
    </lineage>
</organism>
<reference evidence="1" key="1">
    <citation type="submission" date="2022-07" db="EMBL/GenBank/DDBJ databases">
        <title>Genome Sequence of Phlebia brevispora.</title>
        <authorList>
            <person name="Buettner E."/>
        </authorList>
    </citation>
    <scope>NUCLEOTIDE SEQUENCE</scope>
    <source>
        <strain evidence="1">MPL23</strain>
    </source>
</reference>
<accession>A0ACC1TFN1</accession>
<proteinExistence type="predicted"/>
<comment type="caution">
    <text evidence="1">The sequence shown here is derived from an EMBL/GenBank/DDBJ whole genome shotgun (WGS) entry which is preliminary data.</text>
</comment>
<dbReference type="Proteomes" id="UP001148662">
    <property type="component" value="Unassembled WGS sequence"/>
</dbReference>
<protein>
    <submittedName>
        <fullName evidence="1">Uncharacterized protein</fullName>
    </submittedName>
</protein>
<name>A0ACC1TFN1_9APHY</name>
<evidence type="ECO:0000313" key="1">
    <source>
        <dbReference type="EMBL" id="KAJ3559857.1"/>
    </source>
</evidence>
<keyword evidence="2" id="KW-1185">Reference proteome</keyword>